<comment type="caution">
    <text evidence="3">The sequence shown here is derived from an EMBL/GenBank/DDBJ whole genome shotgun (WGS) entry which is preliminary data.</text>
</comment>
<feature type="transmembrane region" description="Helical" evidence="2">
    <location>
        <begin position="134"/>
        <end position="153"/>
    </location>
</feature>
<feature type="region of interest" description="Disordered" evidence="1">
    <location>
        <begin position="1"/>
        <end position="23"/>
    </location>
</feature>
<dbReference type="Proteomes" id="UP000217199">
    <property type="component" value="Unassembled WGS sequence"/>
</dbReference>
<feature type="transmembrane region" description="Helical" evidence="2">
    <location>
        <begin position="310"/>
        <end position="326"/>
    </location>
</feature>
<feature type="compositionally biased region" description="Basic residues" evidence="1">
    <location>
        <begin position="11"/>
        <end position="22"/>
    </location>
</feature>
<feature type="transmembrane region" description="Helical" evidence="2">
    <location>
        <begin position="346"/>
        <end position="366"/>
    </location>
</feature>
<dbReference type="PANTHER" id="PTHR42101">
    <property type="entry name" value="CHROMOSOME 16, WHOLE GENOME SHOTGUN SEQUENCE"/>
    <property type="match status" value="1"/>
</dbReference>
<dbReference type="Pfam" id="PF06772">
    <property type="entry name" value="LtrA"/>
    <property type="match status" value="1"/>
</dbReference>
<evidence type="ECO:0000256" key="1">
    <source>
        <dbReference type="SAM" id="MobiDB-lite"/>
    </source>
</evidence>
<proteinExistence type="predicted"/>
<dbReference type="AlphaFoldDB" id="A0A286U852"/>
<reference evidence="3 4" key="1">
    <citation type="journal article" date="2017" name="Mol. Ecol.">
        <title>Comparative and population genomic landscape of Phellinus noxius: A hypervariable fungus causing root rot in trees.</title>
        <authorList>
            <person name="Chung C.L."/>
            <person name="Lee T.J."/>
            <person name="Akiba M."/>
            <person name="Lee H.H."/>
            <person name="Kuo T.H."/>
            <person name="Liu D."/>
            <person name="Ke H.M."/>
            <person name="Yokoi T."/>
            <person name="Roa M.B."/>
            <person name="Lu M.J."/>
            <person name="Chang Y.Y."/>
            <person name="Ann P.J."/>
            <person name="Tsai J.N."/>
            <person name="Chen C.Y."/>
            <person name="Tzean S.S."/>
            <person name="Ota Y."/>
            <person name="Hattori T."/>
            <person name="Sahashi N."/>
            <person name="Liou R.F."/>
            <person name="Kikuchi T."/>
            <person name="Tsai I.J."/>
        </authorList>
    </citation>
    <scope>NUCLEOTIDE SEQUENCE [LARGE SCALE GENOMIC DNA]</scope>
    <source>
        <strain evidence="3 4">FFPRI411160</strain>
    </source>
</reference>
<name>A0A286U852_9AGAM</name>
<organism evidence="3 4">
    <name type="scientific">Pyrrhoderma noxium</name>
    <dbReference type="NCBI Taxonomy" id="2282107"/>
    <lineage>
        <taxon>Eukaryota</taxon>
        <taxon>Fungi</taxon>
        <taxon>Dikarya</taxon>
        <taxon>Basidiomycota</taxon>
        <taxon>Agaricomycotina</taxon>
        <taxon>Agaricomycetes</taxon>
        <taxon>Hymenochaetales</taxon>
        <taxon>Hymenochaetaceae</taxon>
        <taxon>Pyrrhoderma</taxon>
    </lineage>
</organism>
<sequence>MSDSRHANGLGKKRLVSSLRKKSSVDDDITLYNQRQGSIIPWSRSPFEEFPKLPEPPKEKMTYSDDELKVYVSEVPWSDLLLEIAMTTAFASLTDGTPIMQGSDVSSYCSFFALVWWIWASQVAYNVRFRQSDWLHRFFVFFQLLVFCTLAAFTKGFDVTNGVIDNVQEQNILTQLKFQDFLSQIDIEVQNYRNDRIPTLNARGISMTIAFSRVVLLAQYVIAFFHVSRTQLVRGENRRLKTTAFFVHIGSLLFSATCYFVAYLVIGKNPDETDQIVKIILWYLPLLVEVAAHFVAVSVPGRVRYSPKEIYARSSTVFIIILGGGLDKITNGFQYIVGNISLGPGYLTLILCAAIIFILIFTLYFSTSGGDNVGNRRALASFFFQFFFLSSLIVTLQGIAQMLAVGSIGTAMDVPSQFVRTSSALMSSKGFGVHLNESDYSYDEFHNLNKTGLALNSLLNVINYGIDDARNNYGSNPAVAYNYMLQVDVALSYRVLYNVHANPDPESVLYNKMLVFFDNDASNFSVVSNSSFHEIAEMIITDNATPALWFYAAGGMVLITLALNNLVTRLPRDRYEWGQTISRIFMGSLVIALTAMDVNASSDILDANLNYEGSRIWKFATHSMVLPPYAVALAVEQIIELCLLYLAWRSYKKRDNGRPMRYGRTPVEDLENFQEIEMDKDLRGQPGYSNPFEDRGEDIGHAHTSSPTTSTPSVSSYAGRTYNHRKQQSTDSDSRPLIS</sequence>
<keyword evidence="2" id="KW-0812">Transmembrane</keyword>
<feature type="transmembrane region" description="Helical" evidence="2">
    <location>
        <begin position="548"/>
        <end position="568"/>
    </location>
</feature>
<feature type="transmembrane region" description="Helical" evidence="2">
    <location>
        <begin position="629"/>
        <end position="648"/>
    </location>
</feature>
<dbReference type="InParanoid" id="A0A286U852"/>
<feature type="transmembrane region" description="Helical" evidence="2">
    <location>
        <begin position="378"/>
        <end position="400"/>
    </location>
</feature>
<dbReference type="InterPro" id="IPR010640">
    <property type="entry name" value="Low_temperature_requirement_A"/>
</dbReference>
<dbReference type="STRING" id="2282107.A0A286U852"/>
<protein>
    <submittedName>
        <fullName evidence="3">Low temperature requirement</fullName>
    </submittedName>
</protein>
<dbReference type="PANTHER" id="PTHR42101:SF1">
    <property type="entry name" value="LOW TEMPERATURE REQUIREMENT A"/>
    <property type="match status" value="1"/>
</dbReference>
<accession>A0A286U852</accession>
<keyword evidence="2" id="KW-0472">Membrane</keyword>
<feature type="compositionally biased region" description="Basic and acidic residues" evidence="1">
    <location>
        <begin position="692"/>
        <end position="701"/>
    </location>
</feature>
<dbReference type="OrthoDB" id="3243926at2759"/>
<feature type="transmembrane region" description="Helical" evidence="2">
    <location>
        <begin position="580"/>
        <end position="596"/>
    </location>
</feature>
<feature type="transmembrane region" description="Helical" evidence="2">
    <location>
        <begin position="205"/>
        <end position="225"/>
    </location>
</feature>
<gene>
    <name evidence="3" type="ORF">PNOK_0860900</name>
</gene>
<evidence type="ECO:0000313" key="3">
    <source>
        <dbReference type="EMBL" id="PAV15751.1"/>
    </source>
</evidence>
<evidence type="ECO:0000313" key="4">
    <source>
        <dbReference type="Proteomes" id="UP000217199"/>
    </source>
</evidence>
<keyword evidence="2" id="KW-1133">Transmembrane helix</keyword>
<evidence type="ECO:0000256" key="2">
    <source>
        <dbReference type="SAM" id="Phobius"/>
    </source>
</evidence>
<feature type="region of interest" description="Disordered" evidence="1">
    <location>
        <begin position="675"/>
        <end position="739"/>
    </location>
</feature>
<dbReference type="EMBL" id="NBII01000009">
    <property type="protein sequence ID" value="PAV15751.1"/>
    <property type="molecule type" value="Genomic_DNA"/>
</dbReference>
<feature type="compositionally biased region" description="Low complexity" evidence="1">
    <location>
        <begin position="704"/>
        <end position="716"/>
    </location>
</feature>
<feature type="transmembrane region" description="Helical" evidence="2">
    <location>
        <begin position="279"/>
        <end position="298"/>
    </location>
</feature>
<keyword evidence="4" id="KW-1185">Reference proteome</keyword>
<feature type="transmembrane region" description="Helical" evidence="2">
    <location>
        <begin position="245"/>
        <end position="267"/>
    </location>
</feature>